<protein>
    <recommendedName>
        <fullName evidence="3">HTH iclR-type domain-containing protein</fullName>
    </recommendedName>
</protein>
<keyword evidence="2" id="KW-1185">Reference proteome</keyword>
<gene>
    <name evidence="1" type="ORF">ACFQ08_27495</name>
</gene>
<evidence type="ECO:0000313" key="1">
    <source>
        <dbReference type="EMBL" id="MFD0888301.1"/>
    </source>
</evidence>
<dbReference type="EMBL" id="JBHTHX010001269">
    <property type="protein sequence ID" value="MFD0888301.1"/>
    <property type="molecule type" value="Genomic_DNA"/>
</dbReference>
<sequence>MNEERQADVQALSTTDTLVYEAVAVLAVDTRTASVEEIVHATGLPEQAVRHSVGILTEAGWLTADGASYAIGRHDWSVER</sequence>
<dbReference type="Proteomes" id="UP001597024">
    <property type="component" value="Unassembled WGS sequence"/>
</dbReference>
<evidence type="ECO:0000313" key="2">
    <source>
        <dbReference type="Proteomes" id="UP001597024"/>
    </source>
</evidence>
<organism evidence="1 2">
    <name type="scientific">Streptosporangium algeriense</name>
    <dbReference type="NCBI Taxonomy" id="1682748"/>
    <lineage>
        <taxon>Bacteria</taxon>
        <taxon>Bacillati</taxon>
        <taxon>Actinomycetota</taxon>
        <taxon>Actinomycetes</taxon>
        <taxon>Streptosporangiales</taxon>
        <taxon>Streptosporangiaceae</taxon>
        <taxon>Streptosporangium</taxon>
    </lineage>
</organism>
<evidence type="ECO:0008006" key="3">
    <source>
        <dbReference type="Google" id="ProtNLM"/>
    </source>
</evidence>
<dbReference type="Gene3D" id="1.10.10.10">
    <property type="entry name" value="Winged helix-like DNA-binding domain superfamily/Winged helix DNA-binding domain"/>
    <property type="match status" value="1"/>
</dbReference>
<accession>A0ABW3DYZ8</accession>
<reference evidence="2" key="1">
    <citation type="journal article" date="2019" name="Int. J. Syst. Evol. Microbiol.">
        <title>The Global Catalogue of Microorganisms (GCM) 10K type strain sequencing project: providing services to taxonomists for standard genome sequencing and annotation.</title>
        <authorList>
            <consortium name="The Broad Institute Genomics Platform"/>
            <consortium name="The Broad Institute Genome Sequencing Center for Infectious Disease"/>
            <person name="Wu L."/>
            <person name="Ma J."/>
        </authorList>
    </citation>
    <scope>NUCLEOTIDE SEQUENCE [LARGE SCALE GENOMIC DNA]</scope>
    <source>
        <strain evidence="2">CCUG 62974</strain>
    </source>
</reference>
<comment type="caution">
    <text evidence="1">The sequence shown here is derived from an EMBL/GenBank/DDBJ whole genome shotgun (WGS) entry which is preliminary data.</text>
</comment>
<proteinExistence type="predicted"/>
<name>A0ABW3DYZ8_9ACTN</name>
<dbReference type="InterPro" id="IPR036388">
    <property type="entry name" value="WH-like_DNA-bd_sf"/>
</dbReference>